<name>A0ABW8GMR3_9PROT</name>
<dbReference type="PANTHER" id="PTHR44998">
    <property type="match status" value="1"/>
</dbReference>
<dbReference type="InterPro" id="IPR011990">
    <property type="entry name" value="TPR-like_helical_dom_sf"/>
</dbReference>
<dbReference type="InterPro" id="IPR019734">
    <property type="entry name" value="TPR_rpt"/>
</dbReference>
<reference evidence="4 5" key="1">
    <citation type="submission" date="2024-11" db="EMBL/GenBank/DDBJ databases">
        <authorList>
            <person name="Kaparullina E.N."/>
            <person name="Delegan Y.A."/>
            <person name="Doronina N.V."/>
        </authorList>
    </citation>
    <scope>NUCLEOTIDE SEQUENCE [LARGE SCALE GENOMIC DNA]</scope>
    <source>
        <strain evidence="4 5">7sh_L</strain>
    </source>
</reference>
<keyword evidence="3" id="KW-1133">Transmembrane helix</keyword>
<keyword evidence="5" id="KW-1185">Reference proteome</keyword>
<evidence type="ECO:0000256" key="1">
    <source>
        <dbReference type="PROSITE-ProRule" id="PRU00339"/>
    </source>
</evidence>
<keyword evidence="3" id="KW-0812">Transmembrane</keyword>
<feature type="region of interest" description="Disordered" evidence="2">
    <location>
        <begin position="37"/>
        <end position="58"/>
    </location>
</feature>
<proteinExistence type="predicted"/>
<keyword evidence="1" id="KW-0802">TPR repeat</keyword>
<sequence length="397" mass="42624">MSLLISALQKAEQAKQQPLEKAEIEEFLLDIAPAEPVHGGEATQSQSSLSPKSSHAAEESIAQQRAAAQLLAARSGATKRETLLSPFTQGLLLLLLVLLVGGGVFWYVSSLTQPEVIVPKPVVLSAVPDANPQPPANVAGQDSVAEPDINEEIDGNTSQAEVMAAPITLADSAKPRTNIIQQPLPQVFGEVPQATTNSQVQVTRNRPVATVNQHVLEAYQAFNLGDDAAAQQAYRQALQADVRNVDALLGMAAIAARHGRQQDAVSWYQQVLQVEPRNGIAQAALLDLQGLADPLSSETRLKNLIAQQPEAAYLHAALGHHYAEQGQWPLAQQSYFQAHHLDAANPEYAFNLAVSLDQLGKSSLALQYYQQAQALLAGKESPSVNQAQLAARIRQLQ</sequence>
<dbReference type="Gene3D" id="1.25.40.10">
    <property type="entry name" value="Tetratricopeptide repeat domain"/>
    <property type="match status" value="2"/>
</dbReference>
<dbReference type="PROSITE" id="PS50005">
    <property type="entry name" value="TPR"/>
    <property type="match status" value="1"/>
</dbReference>
<feature type="repeat" description="TPR" evidence="1">
    <location>
        <begin position="245"/>
        <end position="278"/>
    </location>
</feature>
<evidence type="ECO:0000256" key="3">
    <source>
        <dbReference type="SAM" id="Phobius"/>
    </source>
</evidence>
<dbReference type="RefSeq" id="WP_400881780.1">
    <property type="nucleotide sequence ID" value="NZ_JBIWXY010000001.1"/>
</dbReference>
<comment type="caution">
    <text evidence="4">The sequence shown here is derived from an EMBL/GenBank/DDBJ whole genome shotgun (WGS) entry which is preliminary data.</text>
</comment>
<evidence type="ECO:0000256" key="2">
    <source>
        <dbReference type="SAM" id="MobiDB-lite"/>
    </source>
</evidence>
<keyword evidence="3" id="KW-0472">Membrane</keyword>
<gene>
    <name evidence="4" type="ORF">ACIKP9_09525</name>
</gene>
<organism evidence="4 5">
    <name type="scientific">Methylobacillus methanolivorans</name>
    <dbReference type="NCBI Taxonomy" id="1848927"/>
    <lineage>
        <taxon>Bacteria</taxon>
        <taxon>Pseudomonadati</taxon>
        <taxon>Pseudomonadota</taxon>
        <taxon>Betaproteobacteria</taxon>
        <taxon>Nitrosomonadales</taxon>
        <taxon>Methylophilaceae</taxon>
        <taxon>Methylobacillus</taxon>
    </lineage>
</organism>
<evidence type="ECO:0008006" key="6">
    <source>
        <dbReference type="Google" id="ProtNLM"/>
    </source>
</evidence>
<dbReference type="SMART" id="SM00028">
    <property type="entry name" value="TPR"/>
    <property type="match status" value="4"/>
</dbReference>
<dbReference type="EMBL" id="JBIWXY010000001">
    <property type="protein sequence ID" value="MFJ5446467.1"/>
    <property type="molecule type" value="Genomic_DNA"/>
</dbReference>
<feature type="transmembrane region" description="Helical" evidence="3">
    <location>
        <begin position="90"/>
        <end position="108"/>
    </location>
</feature>
<evidence type="ECO:0000313" key="4">
    <source>
        <dbReference type="EMBL" id="MFJ5446467.1"/>
    </source>
</evidence>
<dbReference type="PANTHER" id="PTHR44998:SF1">
    <property type="entry name" value="UDP-N-ACETYLGLUCOSAMINE--PEPTIDE N-ACETYLGLUCOSAMINYLTRANSFERASE 110 KDA SUBUNIT"/>
    <property type="match status" value="1"/>
</dbReference>
<dbReference type="Proteomes" id="UP001617669">
    <property type="component" value="Unassembled WGS sequence"/>
</dbReference>
<feature type="compositionally biased region" description="Low complexity" evidence="2">
    <location>
        <begin position="45"/>
        <end position="54"/>
    </location>
</feature>
<dbReference type="SUPFAM" id="SSF48452">
    <property type="entry name" value="TPR-like"/>
    <property type="match status" value="1"/>
</dbReference>
<protein>
    <recommendedName>
        <fullName evidence="6">Tetratricopeptide repeat protein</fullName>
    </recommendedName>
</protein>
<accession>A0ABW8GMR3</accession>
<evidence type="ECO:0000313" key="5">
    <source>
        <dbReference type="Proteomes" id="UP001617669"/>
    </source>
</evidence>